<evidence type="ECO:0000259" key="7">
    <source>
        <dbReference type="Pfam" id="PF03328"/>
    </source>
</evidence>
<dbReference type="Gene3D" id="3.20.20.60">
    <property type="entry name" value="Phosphoenolpyruvate-binding domains"/>
    <property type="match status" value="1"/>
</dbReference>
<evidence type="ECO:0000313" key="9">
    <source>
        <dbReference type="Proteomes" id="UP000321250"/>
    </source>
</evidence>
<comment type="caution">
    <text evidence="8">The sequence shown here is derived from an EMBL/GenBank/DDBJ whole genome shotgun (WGS) entry which is preliminary data.</text>
</comment>
<dbReference type="EMBL" id="VOQR01000001">
    <property type="protein sequence ID" value="TXC70569.1"/>
    <property type="molecule type" value="Genomic_DNA"/>
</dbReference>
<dbReference type="InterPro" id="IPR015813">
    <property type="entry name" value="Pyrv/PenolPyrv_kinase-like_dom"/>
</dbReference>
<reference evidence="8 9" key="1">
    <citation type="journal article" date="2013" name="Antonie Van Leeuwenhoek">
        <title>Sphingomonas ginsenosidivorax sp. nov., with the ability to transform ginsenosides.</title>
        <authorList>
            <person name="Jin X.F."/>
            <person name="Kim J.K."/>
            <person name="Liu Q.M."/>
            <person name="Kang M.S."/>
            <person name="He D."/>
            <person name="Jin F.X."/>
            <person name="Kim S.C."/>
            <person name="Im W.T."/>
        </authorList>
    </citation>
    <scope>NUCLEOTIDE SEQUENCE [LARGE SCALE GENOMIC DNA]</scope>
    <source>
        <strain evidence="8 9">KHI67</strain>
    </source>
</reference>
<keyword evidence="9" id="KW-1185">Reference proteome</keyword>
<dbReference type="SUPFAM" id="SSF51621">
    <property type="entry name" value="Phosphoenolpyruvate/pyruvate domain"/>
    <property type="match status" value="1"/>
</dbReference>
<evidence type="ECO:0000256" key="6">
    <source>
        <dbReference type="PIRSR" id="PIRSR015582-2"/>
    </source>
</evidence>
<name>A0A5C6UCZ2_9SPHN</name>
<keyword evidence="3 6" id="KW-0479">Metal-binding</keyword>
<dbReference type="Pfam" id="PF03328">
    <property type="entry name" value="HpcH_HpaI"/>
    <property type="match status" value="1"/>
</dbReference>
<feature type="binding site" evidence="6">
    <location>
        <position position="118"/>
    </location>
    <ligand>
        <name>Mg(2+)</name>
        <dbReference type="ChEBI" id="CHEBI:18420"/>
    </ligand>
</feature>
<dbReference type="GO" id="GO:0016829">
    <property type="term" value="F:lyase activity"/>
    <property type="evidence" value="ECO:0007669"/>
    <property type="project" value="UniProtKB-KW"/>
</dbReference>
<comment type="cofactor">
    <cofactor evidence="1">
        <name>Mg(2+)</name>
        <dbReference type="ChEBI" id="CHEBI:18420"/>
    </cofactor>
</comment>
<dbReference type="PIRSF" id="PIRSF015582">
    <property type="entry name" value="Cit_lyase_B"/>
    <property type="match status" value="1"/>
</dbReference>
<evidence type="ECO:0000256" key="5">
    <source>
        <dbReference type="PIRSR" id="PIRSR015582-1"/>
    </source>
</evidence>
<dbReference type="RefSeq" id="WP_147080893.1">
    <property type="nucleotide sequence ID" value="NZ_VOQR01000001.1"/>
</dbReference>
<dbReference type="PANTHER" id="PTHR32308">
    <property type="entry name" value="LYASE BETA SUBUNIT, PUTATIVE (AFU_ORTHOLOGUE AFUA_4G13030)-RELATED"/>
    <property type="match status" value="1"/>
</dbReference>
<feature type="binding site" evidence="5">
    <location>
        <position position="65"/>
    </location>
    <ligand>
        <name>substrate</name>
    </ligand>
</feature>
<feature type="domain" description="HpcH/HpaI aldolase/citrate lyase" evidence="7">
    <location>
        <begin position="6"/>
        <end position="211"/>
    </location>
</feature>
<accession>A0A5C6UCZ2</accession>
<evidence type="ECO:0000256" key="4">
    <source>
        <dbReference type="ARBA" id="ARBA00022842"/>
    </source>
</evidence>
<evidence type="ECO:0000256" key="2">
    <source>
        <dbReference type="ARBA" id="ARBA00005568"/>
    </source>
</evidence>
<keyword evidence="8" id="KW-0456">Lyase</keyword>
<comment type="similarity">
    <text evidence="2">Belongs to the HpcH/HpaI aldolase family.</text>
</comment>
<keyword evidence="4 6" id="KW-0460">Magnesium</keyword>
<dbReference type="PANTHER" id="PTHR32308:SF10">
    <property type="entry name" value="CITRATE LYASE SUBUNIT BETA"/>
    <property type="match status" value="1"/>
</dbReference>
<dbReference type="GO" id="GO:0000287">
    <property type="term" value="F:magnesium ion binding"/>
    <property type="evidence" value="ECO:0007669"/>
    <property type="project" value="TreeGrafter"/>
</dbReference>
<organism evidence="8 9">
    <name type="scientific">Sphingomonas ginsenosidivorax</name>
    <dbReference type="NCBI Taxonomy" id="862135"/>
    <lineage>
        <taxon>Bacteria</taxon>
        <taxon>Pseudomonadati</taxon>
        <taxon>Pseudomonadota</taxon>
        <taxon>Alphaproteobacteria</taxon>
        <taxon>Sphingomonadales</taxon>
        <taxon>Sphingomonadaceae</taxon>
        <taxon>Sphingomonas</taxon>
    </lineage>
</organism>
<dbReference type="AlphaFoldDB" id="A0A5C6UCZ2"/>
<evidence type="ECO:0000313" key="8">
    <source>
        <dbReference type="EMBL" id="TXC70569.1"/>
    </source>
</evidence>
<feature type="binding site" evidence="6">
    <location>
        <position position="144"/>
    </location>
    <ligand>
        <name>Mg(2+)</name>
        <dbReference type="ChEBI" id="CHEBI:18420"/>
    </ligand>
</feature>
<proteinExistence type="inferred from homology"/>
<sequence>MTIAARSILFVPGDRPERFDKARASGADLVVIDLEDAVLPDRKAAARDTIHDTLADLTEPRFVVRINSLDTEWHADDVRALAGLPGVSGLMLPKAERASDFAAMHEAATGKPLHALVETVSAVFALADLVTAPGLARLSFGTVDFQADAGIDGDGAEIDHVRTMIVLHSRNAGLAAPVDGVSTDLSDDAALARDADHARRFGFGGKLCVHPRQVQVVNTAFLPSDVDVQWATRVMAAIDGGFGAVALDGKLIDKPVVDRARRLLGAHAAYQSA</sequence>
<feature type="binding site" evidence="5">
    <location>
        <position position="118"/>
    </location>
    <ligand>
        <name>substrate</name>
    </ligand>
</feature>
<evidence type="ECO:0000256" key="3">
    <source>
        <dbReference type="ARBA" id="ARBA00022723"/>
    </source>
</evidence>
<dbReference type="OrthoDB" id="9800547at2"/>
<dbReference type="InterPro" id="IPR005000">
    <property type="entry name" value="Aldolase/citrate-lyase_domain"/>
</dbReference>
<dbReference type="GO" id="GO:0006107">
    <property type="term" value="P:oxaloacetate metabolic process"/>
    <property type="evidence" value="ECO:0007669"/>
    <property type="project" value="TreeGrafter"/>
</dbReference>
<dbReference type="InterPro" id="IPR011206">
    <property type="entry name" value="Citrate_lyase_beta/mcl1/mcl2"/>
</dbReference>
<dbReference type="Proteomes" id="UP000321250">
    <property type="component" value="Unassembled WGS sequence"/>
</dbReference>
<protein>
    <submittedName>
        <fullName evidence="8">CoA ester lyase</fullName>
    </submittedName>
</protein>
<gene>
    <name evidence="8" type="ORF">FSB78_06150</name>
</gene>
<dbReference type="InterPro" id="IPR040442">
    <property type="entry name" value="Pyrv_kinase-like_dom_sf"/>
</dbReference>
<evidence type="ECO:0000256" key="1">
    <source>
        <dbReference type="ARBA" id="ARBA00001946"/>
    </source>
</evidence>